<dbReference type="Proteomes" id="UP001201980">
    <property type="component" value="Unassembled WGS sequence"/>
</dbReference>
<reference evidence="8" key="1">
    <citation type="submission" date="2022-07" db="EMBL/GenBank/DDBJ databases">
        <title>Draft genome sequence of Zalerion maritima ATCC 34329, a (micro)plastics degrading marine fungus.</title>
        <authorList>
            <person name="Paco A."/>
            <person name="Goncalves M.F.M."/>
            <person name="Rocha-Santos T.A.P."/>
            <person name="Alves A."/>
        </authorList>
    </citation>
    <scope>NUCLEOTIDE SEQUENCE</scope>
    <source>
        <strain evidence="8">ATCC 34329</strain>
    </source>
</reference>
<comment type="caution">
    <text evidence="8">The sequence shown here is derived from an EMBL/GenBank/DDBJ whole genome shotgun (WGS) entry which is preliminary data.</text>
</comment>
<sequence length="1334" mass="144707">MNQGTIMRRLLGQRSNVDPSNEANLGATSSPIAASYRPSASQTVVYNAGVPITCLDASPDGRSAILAGRHVLKIVALDGLNMRELTDLRSLITAQPIPRPNSTLSVSDQLSIRDAKWASAQAGRPTILTACASGRIYQYDLGRLGTVGPGSGLNSIQTREDSRQINTLDVSPHRDTYLLSGSQDGVVRFFDLRTPTQTSTGLTFKSTRAFKCHADPVRQVKWSIRDGFFFACATEQGVIIKWDSRKNNAPVLRITGHERPCASISWHPDGDHLVSGGWDNKCYVWDLSKNNRRQKPKHTISTPAPVSVVEWRPGLWSATAQGKRAAQIAVSYDNSSQKRFGINSVHIWDLARPAMPFKEIDRFDASPSGMLWHNHDLLWTAGQDGLFAQCDVAFAPRVIDRHSLTSATFSHRGDIVMVLDEKAPPQRPRHSLPIIAPEKHIPSSYNASPTGPMLSISRSDSEDDVVGSFLGPRRRSHRPRRERTRSSHQLSTTPPSVPGTSEPVLSLDQGIKAAGVYKSQQVLSTGHLPGANNMNVYQYLAATYMETLENGLPYRDDGRNLMTRVLNIMEVYARAAASVGQFRLAQTWRVLAYAITLLLEARVQYHLETRQHHFQKKKKAMEQMHRHGGSLNISSSGLLQGRRDVGEETPKNTGSANGADRLSLQSHRSLLSEEIDSTSTVTTPLARPVSDDNETTPSPPPQEYVPGKKLTPVLEAEPISLPPAVSSEHAYHEVRRRLDSVPLSVVSHDSEVSQVSSTEGYDFYDTEALRKAIDVPPRSHKSERHPRDFVAPGSPQHLRRPLLRNDSTDSYGQMFSISDGSRRTTGLTASSDGSPSNTRIAPSHTASSDTLFGDNGLRRSDLSILSRPSPNRSESSNSKDFPVASQTTTDSFPSHSYELPSFSEGPPPPLPPTNRSPDLAAFLGADDDTNLTTVRETDYLPWPGDPPYPFANASETPDRKPSPPLEPYTLIARALSFETQFSAVNAAAIILLLKPLLPSAVIDSSRATAILRQFHVALMGMRLFIEAALLRNLCVDGWSGIEHWGNPYPTIFGSAQQGIKAAFMCSSCYKPRDINHAPDSGDPGVWICTRCRSVNGPCAVCGHREAAADILPPAPLAMAAGRDLPCGGIPSIPAEEPVLSTWWYCPTCGHGGHSTCLQGWHGVVLGGPSQPNLPGNGIGREFSDGCCPLDGCGHACLPGKWRSESSMGRTEELGRKVSALERNRVLGIIAGDNSSNGTSTPVRGGRGSLDGGPGLGMDRLRIRGDWNDVPQSKAVESVRESFVRENLGHGHGGGYGFGNSSSPGSGILSSSPGRGGDGGRERRKSVKFAGDGPR</sequence>
<feature type="compositionally biased region" description="Polar residues" evidence="7">
    <location>
        <begin position="884"/>
        <end position="894"/>
    </location>
</feature>
<dbReference type="InterPro" id="IPR015943">
    <property type="entry name" value="WD40/YVTN_repeat-like_dom_sf"/>
</dbReference>
<feature type="compositionally biased region" description="Low complexity" evidence="7">
    <location>
        <begin position="1298"/>
        <end position="1312"/>
    </location>
</feature>
<feature type="compositionally biased region" description="Polar residues" evidence="7">
    <location>
        <begin position="1232"/>
        <end position="1241"/>
    </location>
</feature>
<evidence type="ECO:0000256" key="1">
    <source>
        <dbReference type="ARBA" id="ARBA00022574"/>
    </source>
</evidence>
<evidence type="ECO:0000313" key="8">
    <source>
        <dbReference type="EMBL" id="KAJ2902808.1"/>
    </source>
</evidence>
<feature type="region of interest" description="Disordered" evidence="7">
    <location>
        <begin position="616"/>
        <end position="707"/>
    </location>
</feature>
<evidence type="ECO:0000256" key="2">
    <source>
        <dbReference type="ARBA" id="ARBA00022723"/>
    </source>
</evidence>
<dbReference type="GO" id="GO:0016239">
    <property type="term" value="P:positive regulation of macroautophagy"/>
    <property type="evidence" value="ECO:0007669"/>
    <property type="project" value="TreeGrafter"/>
</dbReference>
<feature type="region of interest" description="Disordered" evidence="7">
    <location>
        <begin position="423"/>
        <end position="504"/>
    </location>
</feature>
<feature type="compositionally biased region" description="Low complexity" evidence="7">
    <location>
        <begin position="629"/>
        <end position="640"/>
    </location>
</feature>
<dbReference type="InterPro" id="IPR037590">
    <property type="entry name" value="WDR24"/>
</dbReference>
<dbReference type="Gene3D" id="2.130.10.10">
    <property type="entry name" value="YVTN repeat-like/Quinoprotein amine dehydrogenase"/>
    <property type="match status" value="2"/>
</dbReference>
<evidence type="ECO:0000256" key="6">
    <source>
        <dbReference type="PROSITE-ProRule" id="PRU00221"/>
    </source>
</evidence>
<evidence type="ECO:0000256" key="3">
    <source>
        <dbReference type="ARBA" id="ARBA00022737"/>
    </source>
</evidence>
<feature type="compositionally biased region" description="Pro residues" evidence="7">
    <location>
        <begin position="905"/>
        <end position="914"/>
    </location>
</feature>
<dbReference type="InterPro" id="IPR036322">
    <property type="entry name" value="WD40_repeat_dom_sf"/>
</dbReference>
<dbReference type="PANTHER" id="PTHR46200:SF1">
    <property type="entry name" value="GATOR COMPLEX PROTEIN WDR24"/>
    <property type="match status" value="1"/>
</dbReference>
<feature type="region of interest" description="Disordered" evidence="7">
    <location>
        <begin position="774"/>
        <end position="964"/>
    </location>
</feature>
<dbReference type="GO" id="GO:0005774">
    <property type="term" value="C:vacuolar membrane"/>
    <property type="evidence" value="ECO:0007669"/>
    <property type="project" value="TreeGrafter"/>
</dbReference>
<dbReference type="PROSITE" id="PS50082">
    <property type="entry name" value="WD_REPEATS_2"/>
    <property type="match status" value="2"/>
</dbReference>
<dbReference type="Pfam" id="PF00400">
    <property type="entry name" value="WD40"/>
    <property type="match status" value="2"/>
</dbReference>
<keyword evidence="5" id="KW-0862">Zinc</keyword>
<organism evidence="8 9">
    <name type="scientific">Zalerion maritima</name>
    <dbReference type="NCBI Taxonomy" id="339359"/>
    <lineage>
        <taxon>Eukaryota</taxon>
        <taxon>Fungi</taxon>
        <taxon>Dikarya</taxon>
        <taxon>Ascomycota</taxon>
        <taxon>Pezizomycotina</taxon>
        <taxon>Sordariomycetes</taxon>
        <taxon>Lulworthiomycetidae</taxon>
        <taxon>Lulworthiales</taxon>
        <taxon>Lulworthiaceae</taxon>
        <taxon>Zalerion</taxon>
    </lineage>
</organism>
<keyword evidence="9" id="KW-1185">Reference proteome</keyword>
<dbReference type="GO" id="GO:0061700">
    <property type="term" value="C:GATOR2 complex"/>
    <property type="evidence" value="ECO:0007669"/>
    <property type="project" value="TreeGrafter"/>
</dbReference>
<evidence type="ECO:0000256" key="7">
    <source>
        <dbReference type="SAM" id="MobiDB-lite"/>
    </source>
</evidence>
<evidence type="ECO:0000313" key="9">
    <source>
        <dbReference type="Proteomes" id="UP001201980"/>
    </source>
</evidence>
<keyword evidence="4" id="KW-0863">Zinc-finger</keyword>
<feature type="compositionally biased region" description="Basic and acidic residues" evidence="7">
    <location>
        <begin position="641"/>
        <end position="650"/>
    </location>
</feature>
<gene>
    <name evidence="8" type="ORF">MKZ38_000089</name>
</gene>
<feature type="compositionally biased region" description="Polar residues" evidence="7">
    <location>
        <begin position="808"/>
        <end position="850"/>
    </location>
</feature>
<feature type="compositionally biased region" description="Basic residues" evidence="7">
    <location>
        <begin position="472"/>
        <end position="483"/>
    </location>
</feature>
<feature type="repeat" description="WD" evidence="6">
    <location>
        <begin position="158"/>
        <end position="200"/>
    </location>
</feature>
<dbReference type="InterPro" id="IPR019775">
    <property type="entry name" value="WD40_repeat_CS"/>
</dbReference>
<protein>
    <submittedName>
        <fullName evidence="8">Uncharacterized protein</fullName>
    </submittedName>
</protein>
<dbReference type="PROSITE" id="PS50294">
    <property type="entry name" value="WD_REPEATS_REGION"/>
    <property type="match status" value="1"/>
</dbReference>
<dbReference type="GO" id="GO:0005829">
    <property type="term" value="C:cytosol"/>
    <property type="evidence" value="ECO:0007669"/>
    <property type="project" value="TreeGrafter"/>
</dbReference>
<keyword evidence="2" id="KW-0479">Metal-binding</keyword>
<accession>A0AAD5RRW8</accession>
<keyword evidence="3" id="KW-0677">Repeat</keyword>
<evidence type="ECO:0000256" key="4">
    <source>
        <dbReference type="ARBA" id="ARBA00022771"/>
    </source>
</evidence>
<feature type="region of interest" description="Disordered" evidence="7">
    <location>
        <begin position="1231"/>
        <end position="1255"/>
    </location>
</feature>
<proteinExistence type="predicted"/>
<dbReference type="GO" id="GO:1904263">
    <property type="term" value="P:positive regulation of TORC1 signaling"/>
    <property type="evidence" value="ECO:0007669"/>
    <property type="project" value="TreeGrafter"/>
</dbReference>
<name>A0AAD5RRW8_9PEZI</name>
<dbReference type="EMBL" id="JAKWBI020000101">
    <property type="protein sequence ID" value="KAJ2902808.1"/>
    <property type="molecule type" value="Genomic_DNA"/>
</dbReference>
<feature type="region of interest" description="Disordered" evidence="7">
    <location>
        <begin position="1293"/>
        <end position="1334"/>
    </location>
</feature>
<feature type="repeat" description="WD" evidence="6">
    <location>
        <begin position="254"/>
        <end position="295"/>
    </location>
</feature>
<dbReference type="PROSITE" id="PS00678">
    <property type="entry name" value="WD_REPEATS_1"/>
    <property type="match status" value="1"/>
</dbReference>
<evidence type="ECO:0000256" key="5">
    <source>
        <dbReference type="ARBA" id="ARBA00022833"/>
    </source>
</evidence>
<dbReference type="PANTHER" id="PTHR46200">
    <property type="entry name" value="GATOR COMPLEX PROTEIN WDR24"/>
    <property type="match status" value="1"/>
</dbReference>
<dbReference type="GO" id="GO:0008270">
    <property type="term" value="F:zinc ion binding"/>
    <property type="evidence" value="ECO:0007669"/>
    <property type="project" value="UniProtKB-KW"/>
</dbReference>
<feature type="compositionally biased region" description="Low complexity" evidence="7">
    <location>
        <begin position="866"/>
        <end position="878"/>
    </location>
</feature>
<keyword evidence="1 6" id="KW-0853">WD repeat</keyword>
<dbReference type="SUPFAM" id="SSF50978">
    <property type="entry name" value="WD40 repeat-like"/>
    <property type="match status" value="1"/>
</dbReference>
<dbReference type="SMART" id="SM00320">
    <property type="entry name" value="WD40"/>
    <property type="match status" value="5"/>
</dbReference>
<dbReference type="InterPro" id="IPR001680">
    <property type="entry name" value="WD40_rpt"/>
</dbReference>
<feature type="compositionally biased region" description="Gly residues" evidence="7">
    <location>
        <begin position="1244"/>
        <end position="1255"/>
    </location>
</feature>